<dbReference type="Proteomes" id="UP001328107">
    <property type="component" value="Unassembled WGS sequence"/>
</dbReference>
<feature type="transmembrane region" description="Helical" evidence="1">
    <location>
        <begin position="64"/>
        <end position="84"/>
    </location>
</feature>
<dbReference type="EMBL" id="BTRK01000002">
    <property type="protein sequence ID" value="GMR36424.1"/>
    <property type="molecule type" value="Genomic_DNA"/>
</dbReference>
<dbReference type="AlphaFoldDB" id="A0AAN5CBT2"/>
<name>A0AAN5CBT2_9BILA</name>
<keyword evidence="1" id="KW-0812">Transmembrane</keyword>
<feature type="non-terminal residue" evidence="2">
    <location>
        <position position="94"/>
    </location>
</feature>
<keyword evidence="1" id="KW-0472">Membrane</keyword>
<accession>A0AAN5CBT2</accession>
<protein>
    <submittedName>
        <fullName evidence="2">Uncharacterized protein</fullName>
    </submittedName>
</protein>
<evidence type="ECO:0000256" key="1">
    <source>
        <dbReference type="SAM" id="Phobius"/>
    </source>
</evidence>
<reference evidence="3" key="1">
    <citation type="submission" date="2022-10" db="EMBL/GenBank/DDBJ databases">
        <title>Genome assembly of Pristionchus species.</title>
        <authorList>
            <person name="Yoshida K."/>
            <person name="Sommer R.J."/>
        </authorList>
    </citation>
    <scope>NUCLEOTIDE SEQUENCE [LARGE SCALE GENOMIC DNA]</scope>
    <source>
        <strain evidence="3">RS5460</strain>
    </source>
</reference>
<proteinExistence type="predicted"/>
<comment type="caution">
    <text evidence="2">The sequence shown here is derived from an EMBL/GenBank/DDBJ whole genome shotgun (WGS) entry which is preliminary data.</text>
</comment>
<organism evidence="2 3">
    <name type="scientific">Pristionchus mayeri</name>
    <dbReference type="NCBI Taxonomy" id="1317129"/>
    <lineage>
        <taxon>Eukaryota</taxon>
        <taxon>Metazoa</taxon>
        <taxon>Ecdysozoa</taxon>
        <taxon>Nematoda</taxon>
        <taxon>Chromadorea</taxon>
        <taxon>Rhabditida</taxon>
        <taxon>Rhabditina</taxon>
        <taxon>Diplogasteromorpha</taxon>
        <taxon>Diplogasteroidea</taxon>
        <taxon>Neodiplogasteridae</taxon>
        <taxon>Pristionchus</taxon>
    </lineage>
</organism>
<keyword evidence="3" id="KW-1185">Reference proteome</keyword>
<evidence type="ECO:0000313" key="2">
    <source>
        <dbReference type="EMBL" id="GMR36424.1"/>
    </source>
</evidence>
<evidence type="ECO:0000313" key="3">
    <source>
        <dbReference type="Proteomes" id="UP001328107"/>
    </source>
</evidence>
<gene>
    <name evidence="2" type="ORF">PMAYCL1PPCAC_06619</name>
</gene>
<keyword evidence="1" id="KW-1133">Transmembrane helix</keyword>
<sequence length="94" mass="10597">MRLSDEHHAGRRGKNYGEIEGGLALARSDPPHLTRTKTIVEVPTRETPPVIFWISLETRGLHHFFSQSVVTSSSIILLLCLATLKKRCAECRRC</sequence>